<feature type="domain" description="Serine aminopeptidase S33" evidence="3">
    <location>
        <begin position="23"/>
        <end position="144"/>
    </location>
</feature>
<reference evidence="5 6" key="1">
    <citation type="submission" date="2019-06" db="EMBL/GenBank/DDBJ databases">
        <authorList>
            <person name="Li M."/>
        </authorList>
    </citation>
    <scope>NUCLEOTIDE SEQUENCE [LARGE SCALE GENOMIC DNA]</scope>
    <source>
        <strain evidence="5 6">BGMRC6574</strain>
    </source>
</reference>
<evidence type="ECO:0000313" key="5">
    <source>
        <dbReference type="EMBL" id="TPW32808.1"/>
    </source>
</evidence>
<dbReference type="EMBL" id="VHLH01000001">
    <property type="protein sequence ID" value="TPW32808.1"/>
    <property type="molecule type" value="Genomic_DNA"/>
</dbReference>
<dbReference type="AlphaFoldDB" id="A0A506UHN4"/>
<evidence type="ECO:0000313" key="6">
    <source>
        <dbReference type="Proteomes" id="UP000320314"/>
    </source>
</evidence>
<dbReference type="OrthoDB" id="249225at2"/>
<dbReference type="RefSeq" id="WP_141165111.1">
    <property type="nucleotide sequence ID" value="NZ_VHLH01000001.1"/>
</dbReference>
<dbReference type="InterPro" id="IPR000073">
    <property type="entry name" value="AB_hydrolase_1"/>
</dbReference>
<dbReference type="InterPro" id="IPR029058">
    <property type="entry name" value="AB_hydrolase_fold"/>
</dbReference>
<evidence type="ECO:0000259" key="4">
    <source>
        <dbReference type="Pfam" id="PF12697"/>
    </source>
</evidence>
<proteinExistence type="inferred from homology"/>
<accession>A0A506UHN4</accession>
<dbReference type="Pfam" id="PF12146">
    <property type="entry name" value="Hydrolase_4"/>
    <property type="match status" value="1"/>
</dbReference>
<name>A0A506UHN4_9HYPH</name>
<dbReference type="Proteomes" id="UP000320314">
    <property type="component" value="Unassembled WGS sequence"/>
</dbReference>
<dbReference type="Pfam" id="PF12697">
    <property type="entry name" value="Abhydrolase_6"/>
    <property type="match status" value="1"/>
</dbReference>
<sequence length="601" mass="64561">MRPLVFDRTIGWLHEGDAREGVVIAGAHGFEDLCSRRFLTQLARSIAARGVPVLQFDYPGCGDAAGDHTLQDGVARWSQSIDRAVDGLRRETGVDRVTLVGFRLGALLAPLTAVRREDVDRMVLLAPPASGKAYVRELAGLAAMIDGRNAAATEEPAFDGLEAAGFRMSAQTLADLRDLPGPMACESVATDVLAVPRDVTPAFARAAERFQAAGTALTLTPFGGYAALMCDPTASLVPETVIATCTDWIAPRAGSERSHAPMREPAWLAHETWRERPILIEGEARMCGVFCRPAAELASDEAVLILNSGAVPHVGWARQNVDMARALAAAGIASLRIDLPGLGQSEKPAVPGVFLYDRRTRHDVVRAVDWLAGEGFSRAGVIGLCSGAFQAFQAARIDPRIRRITMINPLCFAWNASYALDMTVWKAYETSKAARPAEPAVAEAERPASRLRHWRTVTAKAARRTVRHGLEGVKSTLPRFSPLRLVAGSPVERSMRALSERGVEVMIVVSKGDLSEGEIERHFGPEGRRLAAMPGVTMRTLSRADHTLTPVSARRNVTRWLVAFSGGRSASGEGVANRAGTRTSGETFAGDRDAKIGRAAG</sequence>
<evidence type="ECO:0000256" key="2">
    <source>
        <dbReference type="SAM" id="MobiDB-lite"/>
    </source>
</evidence>
<dbReference type="GO" id="GO:0016787">
    <property type="term" value="F:hydrolase activity"/>
    <property type="evidence" value="ECO:0007669"/>
    <property type="project" value="UniProtKB-KW"/>
</dbReference>
<comment type="similarity">
    <text evidence="1">Belongs to the AB hydrolase superfamily. FUS2 hydrolase family.</text>
</comment>
<dbReference type="Gene3D" id="3.40.50.1820">
    <property type="entry name" value="alpha/beta hydrolase"/>
    <property type="match status" value="2"/>
</dbReference>
<keyword evidence="5" id="KW-0378">Hydrolase</keyword>
<dbReference type="SUPFAM" id="SSF53474">
    <property type="entry name" value="alpha/beta-Hydrolases"/>
    <property type="match status" value="2"/>
</dbReference>
<evidence type="ECO:0000259" key="3">
    <source>
        <dbReference type="Pfam" id="PF12146"/>
    </source>
</evidence>
<organism evidence="5 6">
    <name type="scientific">Pararhizobium mangrovi</name>
    <dbReference type="NCBI Taxonomy" id="2590452"/>
    <lineage>
        <taxon>Bacteria</taxon>
        <taxon>Pseudomonadati</taxon>
        <taxon>Pseudomonadota</taxon>
        <taxon>Alphaproteobacteria</taxon>
        <taxon>Hyphomicrobiales</taxon>
        <taxon>Rhizobiaceae</taxon>
        <taxon>Rhizobium/Agrobacterium group</taxon>
        <taxon>Pararhizobium</taxon>
    </lineage>
</organism>
<gene>
    <name evidence="5" type="ORF">FJU11_00865</name>
</gene>
<evidence type="ECO:0000256" key="1">
    <source>
        <dbReference type="ARBA" id="ARBA00038115"/>
    </source>
</evidence>
<feature type="region of interest" description="Disordered" evidence="2">
    <location>
        <begin position="571"/>
        <end position="601"/>
    </location>
</feature>
<dbReference type="PANTHER" id="PTHR22946">
    <property type="entry name" value="DIENELACTONE HYDROLASE DOMAIN-CONTAINING PROTEIN-RELATED"/>
    <property type="match status" value="1"/>
</dbReference>
<keyword evidence="6" id="KW-1185">Reference proteome</keyword>
<comment type="caution">
    <text evidence="5">The sequence shown here is derived from an EMBL/GenBank/DDBJ whole genome shotgun (WGS) entry which is preliminary data.</text>
</comment>
<dbReference type="InterPro" id="IPR022742">
    <property type="entry name" value="Hydrolase_4"/>
</dbReference>
<feature type="compositionally biased region" description="Basic and acidic residues" evidence="2">
    <location>
        <begin position="589"/>
        <end position="601"/>
    </location>
</feature>
<protein>
    <submittedName>
        <fullName evidence="5">Alpha/beta fold hydrolase</fullName>
    </submittedName>
</protein>
<feature type="domain" description="AB hydrolase-1" evidence="4">
    <location>
        <begin position="313"/>
        <end position="548"/>
    </location>
</feature>
<dbReference type="InterPro" id="IPR050261">
    <property type="entry name" value="FrsA_esterase"/>
</dbReference>